<gene>
    <name evidence="1" type="ORF">Anas_06887</name>
</gene>
<protein>
    <recommendedName>
        <fullName evidence="3">VWFA domain-containing protein</fullName>
    </recommendedName>
</protein>
<dbReference type="AlphaFoldDB" id="A0A5N5SPB6"/>
<dbReference type="Proteomes" id="UP000326759">
    <property type="component" value="Unassembled WGS sequence"/>
</dbReference>
<organism evidence="1 2">
    <name type="scientific">Armadillidium nasatum</name>
    <dbReference type="NCBI Taxonomy" id="96803"/>
    <lineage>
        <taxon>Eukaryota</taxon>
        <taxon>Metazoa</taxon>
        <taxon>Ecdysozoa</taxon>
        <taxon>Arthropoda</taxon>
        <taxon>Crustacea</taxon>
        <taxon>Multicrustacea</taxon>
        <taxon>Malacostraca</taxon>
        <taxon>Eumalacostraca</taxon>
        <taxon>Peracarida</taxon>
        <taxon>Isopoda</taxon>
        <taxon>Oniscidea</taxon>
        <taxon>Crinocheta</taxon>
        <taxon>Armadillidiidae</taxon>
        <taxon>Armadillidium</taxon>
    </lineage>
</organism>
<proteinExistence type="predicted"/>
<sequence>MTECFLFGSEIQFKENDSLLNVDDFISGSTNLTSAIRLINAKVKSLENKFIRIFLLTDGLHSAGDIKPDFEIAKLLIPAEKTIEVFLLGFGARFPVEFATNLRSALHNGASFIPFVFWAKCLNNYNKYSDILEEIENIADNINNGIFKIKIDPHGKLAPDFPDIDECYLGEFIYFAASPDLLMLSLSTLDDFPLELKLNVKDVDKSFPINSLLRQWNSLILQYICQKRKLPAFVFDVMQSIYKYYSHKLLSDIESRHGETKTISYRLIVIENKRLESKYDKLIENLKKIIDAFEYPSRNELLDWISNKVSKLQFEDENGDIEKQKLKDYIKSVKEFTVILREIKPNLKIFDASSDECKITKTSMIKDILDPSLSELLLEDNLTFMTNFTVTGMPVLISFKNSSHISPWMLCVNQNSSGSSMVVSQNTLEFTSECNSSFFNTKSVRLEEGYEIKYNAVVPIISPKYSDVMKPLVRTTIFAMLCSFCIYGNPYITDYNAHIALLGCTWIKLLAKKHNSECSDNINQELESIYATATLYLDREDLTQFFQSLKSNPKEILLRENKKKGSNKENEVWCESMIKPLFLLFLNQDKLNENICEDLIPLILLELIGRCLSKYQNKNYKNCLCSFFLQPDLSNVKKREEFIDSKSKELSKKILESFVKTHGKLLNVFYKPEDLQKTLKEFTKQEIKSSEDEDLFNIRINNSFINNMKNEELAGDICLSDVKHFVSELNFSSRNLLETCFDEQLIFVSVFHCLQTRNNPKERFTKPLPNYEEARDIVKGTILDEKKTLVTKTIKNVLHIADYKWREEYSAVHSKEIVQPMTKEIVLLNAQKKGVEVNQENFEAVFRFDSQSGLLRNSCMVKNCPFYLIPNESFGQHIFAGRGKKFYSSVS</sequence>
<evidence type="ECO:0008006" key="3">
    <source>
        <dbReference type="Google" id="ProtNLM"/>
    </source>
</evidence>
<dbReference type="InterPro" id="IPR036465">
    <property type="entry name" value="vWFA_dom_sf"/>
</dbReference>
<dbReference type="EMBL" id="SEYY01022609">
    <property type="protein sequence ID" value="KAB7495439.1"/>
    <property type="molecule type" value="Genomic_DNA"/>
</dbReference>
<evidence type="ECO:0000313" key="2">
    <source>
        <dbReference type="Proteomes" id="UP000326759"/>
    </source>
</evidence>
<dbReference type="SUPFAM" id="SSF53300">
    <property type="entry name" value="vWA-like"/>
    <property type="match status" value="1"/>
</dbReference>
<name>A0A5N5SPB6_9CRUS</name>
<reference evidence="1 2" key="1">
    <citation type="journal article" date="2019" name="PLoS Biol.">
        <title>Sex chromosomes control vertical transmission of feminizing Wolbachia symbionts in an isopod.</title>
        <authorList>
            <person name="Becking T."/>
            <person name="Chebbi M.A."/>
            <person name="Giraud I."/>
            <person name="Moumen B."/>
            <person name="Laverre T."/>
            <person name="Caubet Y."/>
            <person name="Peccoud J."/>
            <person name="Gilbert C."/>
            <person name="Cordaux R."/>
        </authorList>
    </citation>
    <scope>NUCLEOTIDE SEQUENCE [LARGE SCALE GENOMIC DNA]</scope>
    <source>
        <strain evidence="1">ANa2</strain>
        <tissue evidence="1">Whole body excluding digestive tract and cuticle</tissue>
    </source>
</reference>
<dbReference type="OrthoDB" id="6371112at2759"/>
<accession>A0A5N5SPB6</accession>
<comment type="caution">
    <text evidence="1">The sequence shown here is derived from an EMBL/GenBank/DDBJ whole genome shotgun (WGS) entry which is preliminary data.</text>
</comment>
<keyword evidence="2" id="KW-1185">Reference proteome</keyword>
<dbReference type="GO" id="GO:0032991">
    <property type="term" value="C:protein-containing complex"/>
    <property type="evidence" value="ECO:0007669"/>
    <property type="project" value="UniProtKB-ARBA"/>
</dbReference>
<evidence type="ECO:0000313" key="1">
    <source>
        <dbReference type="EMBL" id="KAB7495439.1"/>
    </source>
</evidence>